<keyword evidence="6" id="KW-1185">Reference proteome</keyword>
<dbReference type="STRING" id="309799.DICTH_1822"/>
<dbReference type="RefSeq" id="WP_012548077.1">
    <property type="nucleotide sequence ID" value="NC_011297.1"/>
</dbReference>
<dbReference type="InterPro" id="IPR008201">
    <property type="entry name" value="HepT-like"/>
</dbReference>
<dbReference type="PANTHER" id="PTHR33397">
    <property type="entry name" value="UPF0331 PROTEIN YUTE"/>
    <property type="match status" value="1"/>
</dbReference>
<dbReference type="GO" id="GO:0016787">
    <property type="term" value="F:hydrolase activity"/>
    <property type="evidence" value="ECO:0007669"/>
    <property type="project" value="UniProtKB-KW"/>
</dbReference>
<protein>
    <recommendedName>
        <fullName evidence="7">DUF86 domain-containing protein</fullName>
    </recommendedName>
</protein>
<evidence type="ECO:0000313" key="5">
    <source>
        <dbReference type="EMBL" id="ACI19445.1"/>
    </source>
</evidence>
<dbReference type="NCBIfam" id="NF047751">
    <property type="entry name" value="HepT_toxin"/>
    <property type="match status" value="1"/>
</dbReference>
<evidence type="ECO:0000256" key="3">
    <source>
        <dbReference type="ARBA" id="ARBA00022801"/>
    </source>
</evidence>
<keyword evidence="2" id="KW-0540">Nuclease</keyword>
<evidence type="ECO:0008006" key="7">
    <source>
        <dbReference type="Google" id="ProtNLM"/>
    </source>
</evidence>
<dbReference type="InterPro" id="IPR037038">
    <property type="entry name" value="HepT-like_sf"/>
</dbReference>
<organism evidence="5 6">
    <name type="scientific">Dictyoglomus thermophilum (strain ATCC 35947 / DSM 3960 / H-6-12)</name>
    <dbReference type="NCBI Taxonomy" id="309799"/>
    <lineage>
        <taxon>Bacteria</taxon>
        <taxon>Pseudomonadati</taxon>
        <taxon>Dictyoglomota</taxon>
        <taxon>Dictyoglomia</taxon>
        <taxon>Dictyoglomales</taxon>
        <taxon>Dictyoglomaceae</taxon>
        <taxon>Dictyoglomus</taxon>
    </lineage>
</organism>
<dbReference type="KEGG" id="dth:DICTH_1822"/>
<dbReference type="OrthoDB" id="5368533at2"/>
<dbReference type="eggNOG" id="COG2445">
    <property type="taxonomic scope" value="Bacteria"/>
</dbReference>
<evidence type="ECO:0000256" key="1">
    <source>
        <dbReference type="ARBA" id="ARBA00022649"/>
    </source>
</evidence>
<evidence type="ECO:0000256" key="4">
    <source>
        <dbReference type="ARBA" id="ARBA00024207"/>
    </source>
</evidence>
<dbReference type="PaxDb" id="309799-DICTH_1822"/>
<comment type="similarity">
    <text evidence="4">Belongs to the HepT RNase toxin family.</text>
</comment>
<dbReference type="Pfam" id="PF01934">
    <property type="entry name" value="HepT-like"/>
    <property type="match status" value="1"/>
</dbReference>
<dbReference type="InterPro" id="IPR052379">
    <property type="entry name" value="Type_VII_TA_RNase"/>
</dbReference>
<dbReference type="EMBL" id="CP001146">
    <property type="protein sequence ID" value="ACI19445.1"/>
    <property type="molecule type" value="Genomic_DNA"/>
</dbReference>
<dbReference type="HOGENOM" id="CLU_142825_1_0_0"/>
<accession>B5YBA5</accession>
<proteinExistence type="inferred from homology"/>
<dbReference type="GO" id="GO:0110001">
    <property type="term" value="C:toxin-antitoxin complex"/>
    <property type="evidence" value="ECO:0007669"/>
    <property type="project" value="InterPro"/>
</dbReference>
<dbReference type="GO" id="GO:0004540">
    <property type="term" value="F:RNA nuclease activity"/>
    <property type="evidence" value="ECO:0007669"/>
    <property type="project" value="InterPro"/>
</dbReference>
<sequence length="138" mass="16345">MNIDLEKIKQRVSDIIESIEEINKLTSMDEGEFWVDKRNIASLKYFLLQAIEALGSICVHICAKKLNRGVSSIGECIELLQKENIISLDLFVRLKKMIGFRNRLIHRYWEIDDKKVYEYAQKDLKDLYDFINEIKKLF</sequence>
<evidence type="ECO:0000313" key="6">
    <source>
        <dbReference type="Proteomes" id="UP000001733"/>
    </source>
</evidence>
<dbReference type="PANTHER" id="PTHR33397:SF5">
    <property type="entry name" value="RNASE YUTE-RELATED"/>
    <property type="match status" value="1"/>
</dbReference>
<dbReference type="Proteomes" id="UP000001733">
    <property type="component" value="Chromosome"/>
</dbReference>
<dbReference type="Gene3D" id="1.20.120.580">
    <property type="entry name" value="bsu32300-like"/>
    <property type="match status" value="1"/>
</dbReference>
<evidence type="ECO:0000256" key="2">
    <source>
        <dbReference type="ARBA" id="ARBA00022722"/>
    </source>
</evidence>
<gene>
    <name evidence="5" type="ordered locus">DICTH_1822</name>
</gene>
<dbReference type="AlphaFoldDB" id="B5YBA5"/>
<reference evidence="5 6" key="1">
    <citation type="journal article" date="2014" name="Genome Announc.">
        <title>Complete Genome Sequence of the Extreme Thermophile Dictyoglomus thermophilum H-6-12.</title>
        <authorList>
            <person name="Coil D.A."/>
            <person name="Badger J.H."/>
            <person name="Forberger H.C."/>
            <person name="Riggs F."/>
            <person name="Madupu R."/>
            <person name="Fedorova N."/>
            <person name="Ward N."/>
            <person name="Robb F.T."/>
            <person name="Eisen J.A."/>
        </authorList>
    </citation>
    <scope>NUCLEOTIDE SEQUENCE [LARGE SCALE GENOMIC DNA]</scope>
    <source>
        <strain evidence="6">ATCC 35947 / DSM 3960 / H-6-12</strain>
    </source>
</reference>
<name>B5YBA5_DICT6</name>
<keyword evidence="1" id="KW-1277">Toxin-antitoxin system</keyword>
<keyword evidence="3" id="KW-0378">Hydrolase</keyword>